<dbReference type="AlphaFoldDB" id="A0A917LYR5"/>
<dbReference type="RefSeq" id="WP_188889042.1">
    <property type="nucleotide sequence ID" value="NZ_BMHY01000003.1"/>
</dbReference>
<evidence type="ECO:0000256" key="1">
    <source>
        <dbReference type="ARBA" id="ARBA00022679"/>
    </source>
</evidence>
<dbReference type="Proteomes" id="UP000600247">
    <property type="component" value="Unassembled WGS sequence"/>
</dbReference>
<protein>
    <submittedName>
        <fullName evidence="3">Protein-glutamine gamma-glutamyltransferase</fullName>
    </submittedName>
</protein>
<reference evidence="3 4" key="1">
    <citation type="journal article" date="2014" name="Int. J. Syst. Evol. Microbiol.">
        <title>Complete genome sequence of Corynebacterium casei LMG S-19264T (=DSM 44701T), isolated from a smear-ripened cheese.</title>
        <authorList>
            <consortium name="US DOE Joint Genome Institute (JGI-PGF)"/>
            <person name="Walter F."/>
            <person name="Albersmeier A."/>
            <person name="Kalinowski J."/>
            <person name="Ruckert C."/>
        </authorList>
    </citation>
    <scope>NUCLEOTIDE SEQUENCE [LARGE SCALE GENOMIC DNA]</scope>
    <source>
        <strain evidence="3 4">CGMCC 1.15286</strain>
    </source>
</reference>
<evidence type="ECO:0000313" key="4">
    <source>
        <dbReference type="Proteomes" id="UP000600247"/>
    </source>
</evidence>
<dbReference type="EMBL" id="BMHY01000003">
    <property type="protein sequence ID" value="GGG66694.1"/>
    <property type="molecule type" value="Genomic_DNA"/>
</dbReference>
<comment type="caution">
    <text evidence="3">The sequence shown here is derived from an EMBL/GenBank/DDBJ whole genome shotgun (WGS) entry which is preliminary data.</text>
</comment>
<dbReference type="NCBIfam" id="NF002869">
    <property type="entry name" value="PRK03187.1"/>
    <property type="match status" value="1"/>
</dbReference>
<name>A0A917LYR5_9BACL</name>
<keyword evidence="2" id="KW-0749">Sporulation</keyword>
<dbReference type="GO" id="GO:0030435">
    <property type="term" value="P:sporulation resulting in formation of a cellular spore"/>
    <property type="evidence" value="ECO:0007669"/>
    <property type="project" value="UniProtKB-KW"/>
</dbReference>
<dbReference type="HAMAP" id="MF_00727">
    <property type="entry name" value="Tgl"/>
    <property type="match status" value="1"/>
</dbReference>
<dbReference type="InterPro" id="IPR020916">
    <property type="entry name" value="Gln_gamma-glutamylTfrase_bac"/>
</dbReference>
<evidence type="ECO:0000313" key="3">
    <source>
        <dbReference type="EMBL" id="GGG66694.1"/>
    </source>
</evidence>
<organism evidence="3 4">
    <name type="scientific">Paenibacillus radicis</name>
    <name type="common">ex Gao et al. 2016</name>
    <dbReference type="NCBI Taxonomy" id="1737354"/>
    <lineage>
        <taxon>Bacteria</taxon>
        <taxon>Bacillati</taxon>
        <taxon>Bacillota</taxon>
        <taxon>Bacilli</taxon>
        <taxon>Bacillales</taxon>
        <taxon>Paenibacillaceae</taxon>
        <taxon>Paenibacillus</taxon>
    </lineage>
</organism>
<dbReference type="GO" id="GO:0003810">
    <property type="term" value="F:protein-glutamine gamma-glutamyltransferase activity"/>
    <property type="evidence" value="ECO:0007669"/>
    <property type="project" value="InterPro"/>
</dbReference>
<sequence length="278" mass="31433">MIVISGVNTEQAIQQMPLSELEKEIVRDKQQSPVVYRFDSPAALRFELAMRQSIVNAAKALHDSDASFAIFEKSRCNSQYWTRTSSGGFQLNNGVRPSDAIRDIFRNGKQYAFECATAIVITWYKAILDVIGDDAFNMYFTNLYLRDWNHDSDLWLISTHDSKESFPGDVLYFKNPDHDADTPEWQGENVVKLNGDLFFGHGVGIETEADMIAALNKAREPGSTTSAYLSDLVVFPNFEYLRRLSARLHAELNRRSRELGARQEVPIIAVIGSQNVAR</sequence>
<proteinExistence type="inferred from homology"/>
<evidence type="ECO:0000256" key="2">
    <source>
        <dbReference type="ARBA" id="ARBA00022969"/>
    </source>
</evidence>
<gene>
    <name evidence="3" type="primary">tgl</name>
    <name evidence="3" type="ORF">GCM10010918_21470</name>
</gene>
<keyword evidence="1" id="KW-0808">Transferase</keyword>
<keyword evidence="4" id="KW-1185">Reference proteome</keyword>
<dbReference type="Pfam" id="PF20085">
    <property type="entry name" value="TGL"/>
    <property type="match status" value="1"/>
</dbReference>
<accession>A0A917LYR5</accession>